<dbReference type="AlphaFoldDB" id="A0A6G1X4E2"/>
<protein>
    <submittedName>
        <fullName evidence="5">Alpha/beta hydrolase</fullName>
    </submittedName>
</protein>
<sequence length="311" mass="35572">MYTYAQLLNKTLEVLEDKGSMEAYQFISKYADQVKGNRAQIYNFQYCLAASSGQEHEALQLMEEAIIQNGFWYAYDYLMSDEDLKPLHPHKQFQKLTQLCQERENQAKAEQKPELKVLSHVDTQRPLIMAIHGDQENSSMTELHWQSVIQDGVTLALPQSSQIEFSNAYNWDNKDKGTREILEHYEFLISKNEISSNQVILGGFSAGCGVGLNAVLTESMPVTGLILVAPWFPDLKEWQHLLSKLKDQQTKVYVICGEQDVDCLEGTNQFVELLKLNGVNHTYKLISGLDHEYPEHFEDLLSEGVEFILNN</sequence>
<dbReference type="PANTHER" id="PTHR10655:SF17">
    <property type="entry name" value="LYSOPHOSPHOLIPASE-LIKE PROTEIN 1"/>
    <property type="match status" value="1"/>
</dbReference>
<feature type="domain" description="Phospholipase/carboxylesterase/thioesterase" evidence="3">
    <location>
        <begin position="174"/>
        <end position="295"/>
    </location>
</feature>
<dbReference type="SUPFAM" id="SSF53474">
    <property type="entry name" value="alpha/beta-Hydrolases"/>
    <property type="match status" value="1"/>
</dbReference>
<evidence type="ECO:0000313" key="5">
    <source>
        <dbReference type="EMBL" id="MRG85861.1"/>
    </source>
</evidence>
<dbReference type="InterPro" id="IPR050565">
    <property type="entry name" value="LYPA1-2/EST-like"/>
</dbReference>
<reference evidence="5 6" key="1">
    <citation type="submission" date="2019-11" db="EMBL/GenBank/DDBJ databases">
        <authorList>
            <person name="Li J."/>
        </authorList>
    </citation>
    <scope>NUCLEOTIDE SEQUENCE [LARGE SCALE GENOMIC DNA]</scope>
    <source>
        <strain evidence="5 6">J4</strain>
    </source>
</reference>
<keyword evidence="2 5" id="KW-0378">Hydrolase</keyword>
<comment type="similarity">
    <text evidence="1">Belongs to the AB hydrolase superfamily. AB hydrolase 2 family.</text>
</comment>
<dbReference type="InterPro" id="IPR003140">
    <property type="entry name" value="PLipase/COase/thioEstase"/>
</dbReference>
<organism evidence="5 6">
    <name type="scientific">Salinibacillus xinjiangensis</name>
    <dbReference type="NCBI Taxonomy" id="1229268"/>
    <lineage>
        <taxon>Bacteria</taxon>
        <taxon>Bacillati</taxon>
        <taxon>Bacillota</taxon>
        <taxon>Bacilli</taxon>
        <taxon>Bacillales</taxon>
        <taxon>Bacillaceae</taxon>
        <taxon>Salinibacillus</taxon>
    </lineage>
</organism>
<feature type="domain" description="BCE-2095-like N-terminal" evidence="4">
    <location>
        <begin position="3"/>
        <end position="108"/>
    </location>
</feature>
<accession>A0A6G1X4E2</accession>
<dbReference type="Proteomes" id="UP000480185">
    <property type="component" value="Unassembled WGS sequence"/>
</dbReference>
<proteinExistence type="inferred from homology"/>
<evidence type="ECO:0000313" key="6">
    <source>
        <dbReference type="Proteomes" id="UP000480185"/>
    </source>
</evidence>
<dbReference type="Pfam" id="PF22316">
    <property type="entry name" value="ABhydrolase-like_N"/>
    <property type="match status" value="1"/>
</dbReference>
<dbReference type="OrthoDB" id="2803643at2"/>
<comment type="caution">
    <text evidence="5">The sequence shown here is derived from an EMBL/GenBank/DDBJ whole genome shotgun (WGS) entry which is preliminary data.</text>
</comment>
<dbReference type="Pfam" id="PF02230">
    <property type="entry name" value="Abhydrolase_2"/>
    <property type="match status" value="1"/>
</dbReference>
<dbReference type="GO" id="GO:0016787">
    <property type="term" value="F:hydrolase activity"/>
    <property type="evidence" value="ECO:0007669"/>
    <property type="project" value="UniProtKB-KW"/>
</dbReference>
<evidence type="ECO:0000259" key="3">
    <source>
        <dbReference type="Pfam" id="PF02230"/>
    </source>
</evidence>
<dbReference type="PANTHER" id="PTHR10655">
    <property type="entry name" value="LYSOPHOSPHOLIPASE-RELATED"/>
    <property type="match status" value="1"/>
</dbReference>
<dbReference type="Gene3D" id="3.40.50.1820">
    <property type="entry name" value="alpha/beta hydrolase"/>
    <property type="match status" value="1"/>
</dbReference>
<gene>
    <name evidence="5" type="ORF">GH754_05860</name>
</gene>
<keyword evidence="6" id="KW-1185">Reference proteome</keyword>
<evidence type="ECO:0000256" key="2">
    <source>
        <dbReference type="ARBA" id="ARBA00022801"/>
    </source>
</evidence>
<evidence type="ECO:0000259" key="4">
    <source>
        <dbReference type="Pfam" id="PF22316"/>
    </source>
</evidence>
<dbReference type="EMBL" id="WJNH01000003">
    <property type="protein sequence ID" value="MRG85861.1"/>
    <property type="molecule type" value="Genomic_DNA"/>
</dbReference>
<dbReference type="RefSeq" id="WP_153727797.1">
    <property type="nucleotide sequence ID" value="NZ_WJNH01000003.1"/>
</dbReference>
<dbReference type="InterPro" id="IPR029058">
    <property type="entry name" value="AB_hydrolase_fold"/>
</dbReference>
<dbReference type="InterPro" id="IPR054527">
    <property type="entry name" value="BCE_2095-like_N"/>
</dbReference>
<name>A0A6G1X4E2_9BACI</name>
<evidence type="ECO:0000256" key="1">
    <source>
        <dbReference type="ARBA" id="ARBA00006499"/>
    </source>
</evidence>